<name>A0ABV4V9E0_9BACL</name>
<proteinExistence type="predicted"/>
<reference evidence="1 2" key="1">
    <citation type="submission" date="2024-09" db="EMBL/GenBank/DDBJ databases">
        <authorList>
            <person name="Makale K.P.P."/>
            <person name="Makhzoum A."/>
            <person name="Rantong G."/>
            <person name="Rahube T.O."/>
        </authorList>
    </citation>
    <scope>NUCLEOTIDE SEQUENCE [LARGE SCALE GENOMIC DNA]</scope>
    <source>
        <strain evidence="1 2">KM_D13</strain>
    </source>
</reference>
<comment type="caution">
    <text evidence="1">The sequence shown here is derived from an EMBL/GenBank/DDBJ whole genome shotgun (WGS) entry which is preliminary data.</text>
</comment>
<dbReference type="EMBL" id="JBHDLN010000015">
    <property type="protein sequence ID" value="MFB0845651.1"/>
    <property type="molecule type" value="Genomic_DNA"/>
</dbReference>
<keyword evidence="2" id="KW-1185">Reference proteome</keyword>
<dbReference type="RefSeq" id="WP_373957573.1">
    <property type="nucleotide sequence ID" value="NZ_JBHDLO010000013.1"/>
</dbReference>
<accession>A0ABV4V9E0</accession>
<gene>
    <name evidence="1" type="ORF">ACEU3E_26040</name>
</gene>
<protein>
    <submittedName>
        <fullName evidence="1">Uncharacterized protein</fullName>
    </submittedName>
</protein>
<organism evidence="1 2">
    <name type="scientific">Paenibacillus oleatilyticus</name>
    <dbReference type="NCBI Taxonomy" id="2594886"/>
    <lineage>
        <taxon>Bacteria</taxon>
        <taxon>Bacillati</taxon>
        <taxon>Bacillota</taxon>
        <taxon>Bacilli</taxon>
        <taxon>Bacillales</taxon>
        <taxon>Paenibacillaceae</taxon>
        <taxon>Paenibacillus</taxon>
    </lineage>
</organism>
<dbReference type="Proteomes" id="UP001575622">
    <property type="component" value="Unassembled WGS sequence"/>
</dbReference>
<evidence type="ECO:0000313" key="2">
    <source>
        <dbReference type="Proteomes" id="UP001575622"/>
    </source>
</evidence>
<sequence>MDFTKKNNWTVEMLEKPLVLHTVLRPEERGNFDLLWVAKLDCEKTVGGIIYPESN</sequence>
<evidence type="ECO:0000313" key="1">
    <source>
        <dbReference type="EMBL" id="MFB0845651.1"/>
    </source>
</evidence>